<dbReference type="SUPFAM" id="SSF53474">
    <property type="entry name" value="alpha/beta-Hydrolases"/>
    <property type="match status" value="1"/>
</dbReference>
<evidence type="ECO:0000313" key="5">
    <source>
        <dbReference type="Proteomes" id="UP000238220"/>
    </source>
</evidence>
<sequence length="226" mass="24871">MKKHESADAVRLEPDAPADATVIWLHGLGADGHDFVPIVPELGLPAGHRVRFLFPHAKIQPVTINGGMPLRAWYDIPALDRAARQDEAGLRESEKRIAGLIGAEIASGIPARRILLAGFSQGGAVTLHLGVRHPEPLGGLIALSTYMPLHQKVESEIHPASFRTPIFMAHGRFDPIVPFAWGSDSARGLRAAGYELEWHEYPMQHQVCEEEIEQIGRWMRERLGAA</sequence>
<dbReference type="Pfam" id="PF02230">
    <property type="entry name" value="Abhydrolase_2"/>
    <property type="match status" value="1"/>
</dbReference>
<organism evidence="4 5">
    <name type="scientific">Solimonas fluminis</name>
    <dbReference type="NCBI Taxonomy" id="2086571"/>
    <lineage>
        <taxon>Bacteria</taxon>
        <taxon>Pseudomonadati</taxon>
        <taxon>Pseudomonadota</taxon>
        <taxon>Gammaproteobacteria</taxon>
        <taxon>Nevskiales</taxon>
        <taxon>Nevskiaceae</taxon>
        <taxon>Solimonas</taxon>
    </lineage>
</organism>
<dbReference type="AlphaFoldDB" id="A0A2S5TJX2"/>
<proteinExistence type="inferred from homology"/>
<dbReference type="InterPro" id="IPR003140">
    <property type="entry name" value="PLipase/COase/thioEstase"/>
</dbReference>
<comment type="similarity">
    <text evidence="1">Belongs to the AB hydrolase superfamily. AB hydrolase 2 family.</text>
</comment>
<dbReference type="OrthoDB" id="9801763at2"/>
<accession>A0A2S5TJX2</accession>
<evidence type="ECO:0000256" key="2">
    <source>
        <dbReference type="ARBA" id="ARBA00022801"/>
    </source>
</evidence>
<evidence type="ECO:0000313" key="4">
    <source>
        <dbReference type="EMBL" id="PPE75242.1"/>
    </source>
</evidence>
<reference evidence="4 5" key="1">
    <citation type="submission" date="2018-02" db="EMBL/GenBank/DDBJ databases">
        <title>Genome sequencing of Solimonas sp. HR-BB.</title>
        <authorList>
            <person name="Lee Y."/>
            <person name="Jeon C.O."/>
        </authorList>
    </citation>
    <scope>NUCLEOTIDE SEQUENCE [LARGE SCALE GENOMIC DNA]</scope>
    <source>
        <strain evidence="4 5">HR-BB</strain>
    </source>
</reference>
<dbReference type="Gene3D" id="3.40.50.1820">
    <property type="entry name" value="alpha/beta hydrolase"/>
    <property type="match status" value="1"/>
</dbReference>
<dbReference type="InterPro" id="IPR029058">
    <property type="entry name" value="AB_hydrolase_fold"/>
</dbReference>
<dbReference type="PANTHER" id="PTHR10655">
    <property type="entry name" value="LYSOPHOSPHOLIPASE-RELATED"/>
    <property type="match status" value="1"/>
</dbReference>
<dbReference type="Proteomes" id="UP000238220">
    <property type="component" value="Unassembled WGS sequence"/>
</dbReference>
<gene>
    <name evidence="4" type="ORF">C3942_06100</name>
</gene>
<dbReference type="EMBL" id="PSNW01000002">
    <property type="protein sequence ID" value="PPE75242.1"/>
    <property type="molecule type" value="Genomic_DNA"/>
</dbReference>
<evidence type="ECO:0000256" key="1">
    <source>
        <dbReference type="ARBA" id="ARBA00006499"/>
    </source>
</evidence>
<dbReference type="GO" id="GO:0016787">
    <property type="term" value="F:hydrolase activity"/>
    <property type="evidence" value="ECO:0007669"/>
    <property type="project" value="UniProtKB-KW"/>
</dbReference>
<evidence type="ECO:0000259" key="3">
    <source>
        <dbReference type="Pfam" id="PF02230"/>
    </source>
</evidence>
<keyword evidence="2" id="KW-0378">Hydrolase</keyword>
<protein>
    <submittedName>
        <fullName evidence="4">Carboxylesterase</fullName>
    </submittedName>
</protein>
<feature type="domain" description="Phospholipase/carboxylesterase/thioesterase" evidence="3">
    <location>
        <begin position="13"/>
        <end position="217"/>
    </location>
</feature>
<comment type="caution">
    <text evidence="4">The sequence shown here is derived from an EMBL/GenBank/DDBJ whole genome shotgun (WGS) entry which is preliminary data.</text>
</comment>
<dbReference type="InterPro" id="IPR050565">
    <property type="entry name" value="LYPA1-2/EST-like"/>
</dbReference>
<dbReference type="PANTHER" id="PTHR10655:SF17">
    <property type="entry name" value="LYSOPHOSPHOLIPASE-LIKE PROTEIN 1"/>
    <property type="match status" value="1"/>
</dbReference>
<keyword evidence="5" id="KW-1185">Reference proteome</keyword>
<name>A0A2S5TJX2_9GAMM</name>
<dbReference type="RefSeq" id="WP_104229468.1">
    <property type="nucleotide sequence ID" value="NZ_PSNW01000002.1"/>
</dbReference>